<dbReference type="InterPro" id="IPR036034">
    <property type="entry name" value="PDZ_sf"/>
</dbReference>
<dbReference type="RefSeq" id="WP_037443252.1">
    <property type="nucleotide sequence ID" value="NZ_JPEO01000008.1"/>
</dbReference>
<dbReference type="EMBL" id="JPEO01000008">
    <property type="protein sequence ID" value="KFZ37182.1"/>
    <property type="molecule type" value="Genomic_DNA"/>
</dbReference>
<evidence type="ECO:0000259" key="2">
    <source>
        <dbReference type="PROSITE" id="PS50106"/>
    </source>
</evidence>
<feature type="domain" description="PDZ" evidence="2">
    <location>
        <begin position="472"/>
        <end position="529"/>
    </location>
</feature>
<dbReference type="InterPro" id="IPR040756">
    <property type="entry name" value="Peptidase_M61_N"/>
</dbReference>
<dbReference type="eggNOG" id="COG3975">
    <property type="taxonomic scope" value="Bacteria"/>
</dbReference>
<dbReference type="InterPro" id="IPR027268">
    <property type="entry name" value="Peptidase_M4/M1_CTD_sf"/>
</dbReference>
<evidence type="ECO:0000313" key="4">
    <source>
        <dbReference type="Proteomes" id="UP000029264"/>
    </source>
</evidence>
<evidence type="ECO:0000256" key="1">
    <source>
        <dbReference type="SAM" id="SignalP"/>
    </source>
</evidence>
<dbReference type="Proteomes" id="UP000029264">
    <property type="component" value="Unassembled WGS sequence"/>
</dbReference>
<dbReference type="AlphaFoldDB" id="A0A094JD56"/>
<dbReference type="Gene3D" id="1.10.390.10">
    <property type="entry name" value="Neutral Protease Domain 2"/>
    <property type="match status" value="1"/>
</dbReference>
<reference evidence="3 4" key="1">
    <citation type="submission" date="2014-06" db="EMBL/GenBank/DDBJ databases">
        <title>Shewanella sp. YQH10.</title>
        <authorList>
            <person name="Liu Y."/>
            <person name="Zeng R."/>
        </authorList>
    </citation>
    <scope>NUCLEOTIDE SEQUENCE [LARGE SCALE GENOMIC DNA]</scope>
    <source>
        <strain evidence="3 4">YQH10</strain>
    </source>
</reference>
<dbReference type="STRING" id="1515746.HR45_12280"/>
<dbReference type="OrthoDB" id="9778516at2"/>
<dbReference type="Pfam" id="PF17899">
    <property type="entry name" value="Peptidase_M61_N"/>
    <property type="match status" value="1"/>
</dbReference>
<dbReference type="SUPFAM" id="SSF55486">
    <property type="entry name" value="Metalloproteases ('zincins'), catalytic domain"/>
    <property type="match status" value="1"/>
</dbReference>
<keyword evidence="1" id="KW-0732">Signal</keyword>
<dbReference type="Pfam" id="PF05299">
    <property type="entry name" value="Peptidase_M61"/>
    <property type="match status" value="1"/>
</dbReference>
<dbReference type="InterPro" id="IPR001478">
    <property type="entry name" value="PDZ"/>
</dbReference>
<keyword evidence="4" id="KW-1185">Reference proteome</keyword>
<feature type="chain" id="PRO_5001905130" evidence="1">
    <location>
        <begin position="26"/>
        <end position="605"/>
    </location>
</feature>
<evidence type="ECO:0000313" key="3">
    <source>
        <dbReference type="EMBL" id="KFZ37182.1"/>
    </source>
</evidence>
<name>A0A094JD56_9GAMM</name>
<feature type="signal peptide" evidence="1">
    <location>
        <begin position="1"/>
        <end position="25"/>
    </location>
</feature>
<dbReference type="InterPro" id="IPR007963">
    <property type="entry name" value="Peptidase_M61_catalytic"/>
</dbReference>
<dbReference type="PIRSF" id="PIRSF016493">
    <property type="entry name" value="Glycyl_aminpptds"/>
    <property type="match status" value="1"/>
</dbReference>
<accession>A0A094JD56</accession>
<protein>
    <submittedName>
        <fullName evidence="3">Peptidase M61</fullName>
    </submittedName>
</protein>
<dbReference type="Gene3D" id="2.60.40.3650">
    <property type="match status" value="1"/>
</dbReference>
<dbReference type="SUPFAM" id="SSF50156">
    <property type="entry name" value="PDZ domain-like"/>
    <property type="match status" value="1"/>
</dbReference>
<comment type="caution">
    <text evidence="3">The sequence shown here is derived from an EMBL/GenBank/DDBJ whole genome shotgun (WGS) entry which is preliminary data.</text>
</comment>
<dbReference type="SMART" id="SM00228">
    <property type="entry name" value="PDZ"/>
    <property type="match status" value="1"/>
</dbReference>
<gene>
    <name evidence="3" type="ORF">HR45_12280</name>
</gene>
<dbReference type="PROSITE" id="PS50106">
    <property type="entry name" value="PDZ"/>
    <property type="match status" value="1"/>
</dbReference>
<dbReference type="InterPro" id="IPR024191">
    <property type="entry name" value="Peptidase_M61"/>
</dbReference>
<dbReference type="InterPro" id="IPR041489">
    <property type="entry name" value="PDZ_6"/>
</dbReference>
<sequence length="605" mass="68230">MKISSLSIQSAVLLAGVTFSQAPFADVLYQVNITEPEHHLAQVSVTFPKTSEDSLQVNLPVWRTGKYTVLPLADGVRNFAATDEQGNKLNWQRSASGEWRVSLDKPTQVTVSYQLYANELGQRVRDISSTHAYLDASGVMMYSPSFREQPVQVALQVPDAWKSYSGMASGNAPHSFVADNYDILIDSPIETGISQHRSFTANGKAFELVVWGEGNYNLDQIVTDLEKVTSKSQDIWNGYPFERYLFIVHATSGARGATEHINSTVIQLPRFNFRERKDYLRFISTASHEFIHTWNVKAYRPEGLVPYDYQQENMSDLLWMAEGSTSYFQNQLLLRAGVMTPKEYLEDLAKRIDRNQHTPGREQQSVAETSLGEWVATGGDYARNHSVNIYSEGYLVSMALDFQLLNDTKLKASYRDLHKLLYRDYRIPKGYNSTIIKQILQQLADKDYSHWWQVNVESPISYDFNKIFDEAGLRLSYGDEAKTKAFLGASLASNSLKFAYVERNSPAWKAGIAAGDELIAINGLKVSHDGFDKRIGDFNAGDDVEVTLFKDDTLQTKRVSLSKAPDGKLQIKSVKKPARSQKALFEAWLGVDWPFDSDGNFKKSK</sequence>
<dbReference type="Gene3D" id="2.30.42.10">
    <property type="match status" value="1"/>
</dbReference>
<dbReference type="Pfam" id="PF17820">
    <property type="entry name" value="PDZ_6"/>
    <property type="match status" value="1"/>
</dbReference>
<proteinExistence type="predicted"/>
<organism evidence="3 4">
    <name type="scientific">Shewanella mangrovi</name>
    <dbReference type="NCBI Taxonomy" id="1515746"/>
    <lineage>
        <taxon>Bacteria</taxon>
        <taxon>Pseudomonadati</taxon>
        <taxon>Pseudomonadota</taxon>
        <taxon>Gammaproteobacteria</taxon>
        <taxon>Alteromonadales</taxon>
        <taxon>Shewanellaceae</taxon>
        <taxon>Shewanella</taxon>
    </lineage>
</organism>